<dbReference type="FunFam" id="3.20.20.70:FF:000504">
    <property type="entry name" value="Uncharacterized protein"/>
    <property type="match status" value="1"/>
</dbReference>
<sequence>MPPHGTNFLKPTSINTRLFRAITSFSSLLHTSSSPLPSPFLSSSSSSSPPTLISKSLQLGTTNPLPIRALHNTTTTPTSNNSLSETNPSRREPQMTVTATPCIKDGCLLVNGKVVSTGVPSNVVVSPVSGGSAFLGATSSVPSCRHTFSLGILEELRFLSLFRFKIWWMIPRVGRLGSEIPMETQFLLLEAKEASALCDENSSMPTTEDTFYILLLPVLDGPFRTSLLGTPSNELHFCIESGDAFVQTKQSNESVFVNSGHNPFELIKNSIKMLERHMGTFTHIDHKKVPGHLDWFGWCSWDAFYKDVTPQGVKEGIESLLEGGVPPKYVIIDDGWQETVKEFQRDDERFIEGTFVEESSFAWRLVDIIENSKFRDNDACRDLHEFVTSIKEKYGLKFVYMWHALVGYWGGVLPSSEKMKKYNPKMVYPKQSPGNVGNLRDVAMDSLEKFGIGLIDPEKVYDFYNDLHRYLASCGADGVKVDVQNVLETLGSGHGGRVLLTRKYQYSLEQSIVKNFKDNSIICCMCHNTDSIYREFQRLSAPWRWRSRIFEVKESCFGDLATAGEGRCDWVMTDEYSLEIGWKVASELLVSVSSKQNAVARASEDFMPREPTIQTLHVAAVAFNSLLLGEIMVPDWDMFHSKHYAAEFHAAARAIGGCSVYVSDKPGIHDFKVLTKLVLPDGYILRARRAGRPTRDCLFIDPVMDGKSLLKIWNMNKFSGIIGVFNCQGAGNWPLKQRPDSESSTPLAISGHVSPFDVEYLAEVAGDNWNGDTAVYAFFSGSLLRLPQRGSIDVSLATLQCEIFTISPVKVSQGIHFAPLGLIDMYNSGGAIEALSSTSEPLGCKIKIKARGCGRFGAYSNSEPRYCTVDTKEAEFTYNTDDGLLTVTLVSPLEVDETIGEYDNQRHASCQRRLPHGPGQGDPNVQTLQAFEAVFMNSGDNPFELIKDSIKILERHKGTFSHIENKKIPAHLDWFGWCTWDAFYTKVNPKRIKEGLQSFQEGGCSPKFLIIDDGWQETVNEFHKEGEPFIEGTQFATRLVDIKENSKFKASGSDNSCVDLKEFIATIKEKYGLKYVYMWHALAGYWGGLLPSSENLKKYNPKIAYPVQSPGNLGNITDIVLDNLEKYGVGVIDPEKVYDFYNDQHSYLASSGVDGVKVDVQNLMETLGSSLGGRVSVTRQYQQALDESISKNFTDNNLIACMSHNTDSIYSSKKSATARASEDFMPNEPTFQTLHIASVAFNSLLLGEIVVPDWDMFHSNHSTADFHGAARAIGGCAVYVSDKPGEHDFEILRKLVLPDGSILRAKYAGRPTRDCLFQDPVAQEVTNLTSTAKPLSARISPLNVEFLEEVAGGDWSGDCAVYAFNSGSLSKVPNKESLEVPLDVLKCEIFTISPIKVYNQNIHFAPIGLLDMYNSGGAIDSLDPKGCSIKIKARGCGRFGAYSNTKPLCCKVDMKEEEFTYIVEDGLLTLELEGECSLKEIEVSY</sequence>
<evidence type="ECO:0000256" key="1">
    <source>
        <dbReference type="ARBA" id="ARBA00007240"/>
    </source>
</evidence>
<dbReference type="EMBL" id="JACTNZ010000012">
    <property type="protein sequence ID" value="KAG5523015.1"/>
    <property type="molecule type" value="Genomic_DNA"/>
</dbReference>
<dbReference type="InterPro" id="IPR013785">
    <property type="entry name" value="Aldolase_TIM"/>
</dbReference>
<dbReference type="InterPro" id="IPR008811">
    <property type="entry name" value="Glycosyl_hydrolases_36"/>
</dbReference>
<evidence type="ECO:0000256" key="4">
    <source>
        <dbReference type="ARBA" id="ARBA00049426"/>
    </source>
</evidence>
<dbReference type="Proteomes" id="UP000823749">
    <property type="component" value="Chromosome 12"/>
</dbReference>
<comment type="catalytic activity">
    <reaction evidence="4">
        <text>alpha-D-galactosyl-(1-&gt;3)-1D-myo-inositol + sucrose = raffinose + myo-inositol</text>
        <dbReference type="Rhea" id="RHEA:20161"/>
        <dbReference type="ChEBI" id="CHEBI:16634"/>
        <dbReference type="ChEBI" id="CHEBI:17268"/>
        <dbReference type="ChEBI" id="CHEBI:17505"/>
        <dbReference type="ChEBI" id="CHEBI:17992"/>
        <dbReference type="EC" id="2.4.1.82"/>
    </reaction>
</comment>
<evidence type="ECO:0000256" key="3">
    <source>
        <dbReference type="ARBA" id="ARBA00023277"/>
    </source>
</evidence>
<proteinExistence type="inferred from homology"/>
<dbReference type="EC" id="2.4.1.82" evidence="2"/>
<accession>A0AAV6I5M0</accession>
<comment type="caution">
    <text evidence="6">The sequence shown here is derived from an EMBL/GenBank/DDBJ whole genome shotgun (WGS) entry which is preliminary data.</text>
</comment>
<feature type="region of interest" description="Disordered" evidence="5">
    <location>
        <begin position="36"/>
        <end position="95"/>
    </location>
</feature>
<keyword evidence="3" id="KW-0119">Carbohydrate metabolism</keyword>
<dbReference type="Pfam" id="PF05691">
    <property type="entry name" value="Raffinose_syn"/>
    <property type="match status" value="4"/>
</dbReference>
<feature type="compositionally biased region" description="Low complexity" evidence="5">
    <location>
        <begin position="36"/>
        <end position="57"/>
    </location>
</feature>
<protein>
    <recommendedName>
        <fullName evidence="2">galactinol--sucrose galactosyltransferase</fullName>
        <ecNumber evidence="2">2.4.1.82</ecNumber>
    </recommendedName>
</protein>
<dbReference type="GO" id="GO:0047274">
    <property type="term" value="F:galactinol-sucrose galactosyltransferase activity"/>
    <property type="evidence" value="ECO:0007669"/>
    <property type="project" value="UniProtKB-EC"/>
</dbReference>
<gene>
    <name evidence="6" type="ORF">RHGRI_034982</name>
</gene>
<name>A0AAV6I5M0_9ERIC</name>
<reference evidence="6" key="1">
    <citation type="submission" date="2020-08" db="EMBL/GenBank/DDBJ databases">
        <title>Plant Genome Project.</title>
        <authorList>
            <person name="Zhang R.-G."/>
        </authorList>
    </citation>
    <scope>NUCLEOTIDE SEQUENCE</scope>
    <source>
        <strain evidence="6">WSP0</strain>
        <tissue evidence="6">Leaf</tissue>
    </source>
</reference>
<keyword evidence="7" id="KW-1185">Reference proteome</keyword>
<dbReference type="PANTHER" id="PTHR31268:SF10">
    <property type="entry name" value="GALACTINOL--SUCROSE GALACTOSYLTRANSFERASE"/>
    <property type="match status" value="1"/>
</dbReference>
<comment type="similarity">
    <text evidence="1">Belongs to the glycosyl hydrolases 36 family.</text>
</comment>
<dbReference type="SUPFAM" id="SSF51445">
    <property type="entry name" value="(Trans)glycosidases"/>
    <property type="match status" value="2"/>
</dbReference>
<evidence type="ECO:0000256" key="2">
    <source>
        <dbReference type="ARBA" id="ARBA00012708"/>
    </source>
</evidence>
<evidence type="ECO:0000256" key="5">
    <source>
        <dbReference type="SAM" id="MobiDB-lite"/>
    </source>
</evidence>
<feature type="compositionally biased region" description="Low complexity" evidence="5">
    <location>
        <begin position="72"/>
        <end position="87"/>
    </location>
</feature>
<organism evidence="6 7">
    <name type="scientific">Rhododendron griersonianum</name>
    <dbReference type="NCBI Taxonomy" id="479676"/>
    <lineage>
        <taxon>Eukaryota</taxon>
        <taxon>Viridiplantae</taxon>
        <taxon>Streptophyta</taxon>
        <taxon>Embryophyta</taxon>
        <taxon>Tracheophyta</taxon>
        <taxon>Spermatophyta</taxon>
        <taxon>Magnoliopsida</taxon>
        <taxon>eudicotyledons</taxon>
        <taxon>Gunneridae</taxon>
        <taxon>Pentapetalae</taxon>
        <taxon>asterids</taxon>
        <taxon>Ericales</taxon>
        <taxon>Ericaceae</taxon>
        <taxon>Ericoideae</taxon>
        <taxon>Rhodoreae</taxon>
        <taxon>Rhododendron</taxon>
    </lineage>
</organism>
<dbReference type="InterPro" id="IPR017853">
    <property type="entry name" value="GH"/>
</dbReference>
<evidence type="ECO:0000313" key="6">
    <source>
        <dbReference type="EMBL" id="KAG5523015.1"/>
    </source>
</evidence>
<evidence type="ECO:0000313" key="7">
    <source>
        <dbReference type="Proteomes" id="UP000823749"/>
    </source>
</evidence>
<dbReference type="Gene3D" id="3.20.20.70">
    <property type="entry name" value="Aldolase class I"/>
    <property type="match status" value="2"/>
</dbReference>
<dbReference type="PANTHER" id="PTHR31268">
    <property type="match status" value="1"/>
</dbReference>